<keyword evidence="2" id="KW-0564">Palmitate</keyword>
<dbReference type="SUPFAM" id="SSF56954">
    <property type="entry name" value="Outer membrane efflux proteins (OEP)"/>
    <property type="match status" value="1"/>
</dbReference>
<comment type="subcellular location">
    <subcellularLocation>
        <location evidence="2">Cell membrane</location>
        <topology evidence="2">Lipid-anchor</topology>
    </subcellularLocation>
</comment>
<comment type="caution">
    <text evidence="3">The sequence shown here is derived from an EMBL/GenBank/DDBJ whole genome shotgun (WGS) entry which is preliminary data.</text>
</comment>
<keyword evidence="2" id="KW-0732">Signal</keyword>
<dbReference type="Gene3D" id="1.20.1600.10">
    <property type="entry name" value="Outer membrane efflux proteins (OEP)"/>
    <property type="match status" value="1"/>
</dbReference>
<evidence type="ECO:0008006" key="5">
    <source>
        <dbReference type="Google" id="ProtNLM"/>
    </source>
</evidence>
<dbReference type="RefSeq" id="WP_146797004.1">
    <property type="nucleotide sequence ID" value="NZ_BARC01000006.1"/>
</dbReference>
<dbReference type="Gene3D" id="2.20.200.10">
    <property type="entry name" value="Outer membrane efflux proteins (OEP)"/>
    <property type="match status" value="1"/>
</dbReference>
<dbReference type="OrthoDB" id="9783100at2"/>
<dbReference type="PROSITE" id="PS51257">
    <property type="entry name" value="PROKAR_LIPOPROTEIN"/>
    <property type="match status" value="1"/>
</dbReference>
<evidence type="ECO:0000256" key="1">
    <source>
        <dbReference type="ARBA" id="ARBA00007613"/>
    </source>
</evidence>
<keyword evidence="2" id="KW-1134">Transmembrane beta strand</keyword>
<proteinExistence type="inferred from homology"/>
<dbReference type="NCBIfam" id="TIGR01845">
    <property type="entry name" value="outer_NodT"/>
    <property type="match status" value="1"/>
</dbReference>
<dbReference type="Proteomes" id="UP000321230">
    <property type="component" value="Unassembled WGS sequence"/>
</dbReference>
<gene>
    <name evidence="3" type="ORF">GWA01_19410</name>
</gene>
<keyword evidence="2" id="KW-0812">Transmembrane</keyword>
<accession>A0A511B3R6</accession>
<evidence type="ECO:0000256" key="2">
    <source>
        <dbReference type="RuleBase" id="RU362097"/>
    </source>
</evidence>
<dbReference type="Pfam" id="PF02321">
    <property type="entry name" value="OEP"/>
    <property type="match status" value="2"/>
</dbReference>
<evidence type="ECO:0000313" key="3">
    <source>
        <dbReference type="EMBL" id="GEK94171.1"/>
    </source>
</evidence>
<reference evidence="3 4" key="1">
    <citation type="submission" date="2019-07" db="EMBL/GenBank/DDBJ databases">
        <title>Whole genome shotgun sequence of Gluconobacter wancherniae NBRC 103581.</title>
        <authorList>
            <person name="Hosoyama A."/>
            <person name="Uohara A."/>
            <person name="Ohji S."/>
            <person name="Ichikawa N."/>
        </authorList>
    </citation>
    <scope>NUCLEOTIDE SEQUENCE [LARGE SCALE GENOMIC DNA]</scope>
    <source>
        <strain evidence="3 4">NBRC 103581</strain>
    </source>
</reference>
<keyword evidence="4" id="KW-1185">Reference proteome</keyword>
<feature type="chain" id="PRO_5022251056" description="RND transporter" evidence="2">
    <location>
        <begin position="20"/>
        <end position="482"/>
    </location>
</feature>
<dbReference type="PANTHER" id="PTHR30203:SF25">
    <property type="entry name" value="OUTER MEMBRANE PROTEIN-RELATED"/>
    <property type="match status" value="1"/>
</dbReference>
<dbReference type="PANTHER" id="PTHR30203">
    <property type="entry name" value="OUTER MEMBRANE CATION EFFLUX PROTEIN"/>
    <property type="match status" value="1"/>
</dbReference>
<dbReference type="EMBL" id="BJUZ01000002">
    <property type="protein sequence ID" value="GEK94171.1"/>
    <property type="molecule type" value="Genomic_DNA"/>
</dbReference>
<organism evidence="3 4">
    <name type="scientific">Gluconobacter wancherniae NBRC 103581</name>
    <dbReference type="NCBI Taxonomy" id="656744"/>
    <lineage>
        <taxon>Bacteria</taxon>
        <taxon>Pseudomonadati</taxon>
        <taxon>Pseudomonadota</taxon>
        <taxon>Alphaproteobacteria</taxon>
        <taxon>Acetobacterales</taxon>
        <taxon>Acetobacteraceae</taxon>
        <taxon>Gluconobacter</taxon>
    </lineage>
</organism>
<dbReference type="AlphaFoldDB" id="A0A511B3R6"/>
<feature type="signal peptide" evidence="2">
    <location>
        <begin position="1"/>
        <end position="19"/>
    </location>
</feature>
<dbReference type="GO" id="GO:0015562">
    <property type="term" value="F:efflux transmembrane transporter activity"/>
    <property type="evidence" value="ECO:0007669"/>
    <property type="project" value="InterPro"/>
</dbReference>
<name>A0A511B3R6_9PROT</name>
<keyword evidence="2" id="KW-0472">Membrane</keyword>
<comment type="similarity">
    <text evidence="1 2">Belongs to the outer membrane factor (OMF) (TC 1.B.17) family.</text>
</comment>
<keyword evidence="2" id="KW-0449">Lipoprotein</keyword>
<dbReference type="InterPro" id="IPR003423">
    <property type="entry name" value="OMP_efflux"/>
</dbReference>
<dbReference type="GO" id="GO:0005886">
    <property type="term" value="C:plasma membrane"/>
    <property type="evidence" value="ECO:0007669"/>
    <property type="project" value="UniProtKB-SubCell"/>
</dbReference>
<evidence type="ECO:0000313" key="4">
    <source>
        <dbReference type="Proteomes" id="UP000321230"/>
    </source>
</evidence>
<sequence>MRRSSALSLALLLAGCTVGPNYTPPHMHAAGQWGEEPRASSSTYSGAVDISWWHSFKDAELDTLVSRLGAQNLEIQAAMARIGQARAQTQVAAAQGLPSANWAGSYGWTQQSKRGFLSLAEPAPGANLQYNYYTNIAASSWDLDLFGMVRRSVEAQRAGTASAEAARRGVALATLADLVADYMRLRGTQAQIVLTERDLKLVLHDLALVQDRKREGAATTLDIAQARARVATTEGALPPLRDAQAALINAIGLLLALPPRALERELAKVAPQPGVPEGVPVGFPSQLAQRRPDILEADARLHAATARVGAAKASFYPDITLTGSIGTQSLSASDFFMPAAKYFQLGPTLNVPLFEGGRLRGMLHLRQNQQKEAALAYRQSVLNAWREVDDAMTAYAQAQDRFQRVSEAVEQNHQVLTAARQRYVAGATTFLEVDQAEAAVLSSETAKAASQTQIETILVSLYRALGGGWQFAETSVPDHKGA</sequence>
<dbReference type="InterPro" id="IPR010131">
    <property type="entry name" value="MdtP/NodT-like"/>
</dbReference>
<protein>
    <recommendedName>
        <fullName evidence="5">RND transporter</fullName>
    </recommendedName>
</protein>